<dbReference type="OrthoDB" id="2528187at2759"/>
<organism evidence="2 3">
    <name type="scientific">Rhodotorula toruloides</name>
    <name type="common">Yeast</name>
    <name type="synonym">Rhodosporidium toruloides</name>
    <dbReference type="NCBI Taxonomy" id="5286"/>
    <lineage>
        <taxon>Eukaryota</taxon>
        <taxon>Fungi</taxon>
        <taxon>Dikarya</taxon>
        <taxon>Basidiomycota</taxon>
        <taxon>Pucciniomycotina</taxon>
        <taxon>Microbotryomycetes</taxon>
        <taxon>Sporidiobolales</taxon>
        <taxon>Sporidiobolaceae</taxon>
        <taxon>Rhodotorula</taxon>
    </lineage>
</organism>
<reference evidence="2 3" key="1">
    <citation type="submission" date="2019-07" db="EMBL/GenBank/DDBJ databases">
        <title>Rhodotorula toruloides NBRC10032 genome sequencing.</title>
        <authorList>
            <person name="Shida Y."/>
            <person name="Takaku H."/>
            <person name="Ogasawara W."/>
            <person name="Mori K."/>
        </authorList>
    </citation>
    <scope>NUCLEOTIDE SEQUENCE [LARGE SCALE GENOMIC DNA]</scope>
    <source>
        <strain evidence="2 3">NBRC10032</strain>
    </source>
</reference>
<keyword evidence="1" id="KW-0732">Signal</keyword>
<gene>
    <name evidence="2" type="ORF">Rt10032_c12g4779</name>
</gene>
<feature type="signal peptide" evidence="1">
    <location>
        <begin position="1"/>
        <end position="18"/>
    </location>
</feature>
<evidence type="ECO:0000256" key="1">
    <source>
        <dbReference type="SAM" id="SignalP"/>
    </source>
</evidence>
<proteinExistence type="predicted"/>
<sequence>MLFSRLALVSLLGVAVSALSTTSVEERRLSIDVAAHVSTGDILAPLHGCIDKIKTLGAEIVEAVETVKDVRDAKAVVAAVGPILVEVNTVIHTTAHDVLSIAAKRNLAKRSVDLNTAAALVAELLNTVLAALKPVEECISVTPGLGPLLAPFLLPLNTELAVLLNSLFALVADLLNVVLTLLDGTVAPLLRALGLGAILSILTL</sequence>
<evidence type="ECO:0000313" key="2">
    <source>
        <dbReference type="EMBL" id="GEM10762.1"/>
    </source>
</evidence>
<dbReference type="Proteomes" id="UP000321518">
    <property type="component" value="Unassembled WGS sequence"/>
</dbReference>
<comment type="caution">
    <text evidence="2">The sequence shown here is derived from an EMBL/GenBank/DDBJ whole genome shotgun (WGS) entry which is preliminary data.</text>
</comment>
<dbReference type="AlphaFoldDB" id="A0A511KK59"/>
<dbReference type="EMBL" id="BJWK01000012">
    <property type="protein sequence ID" value="GEM10762.1"/>
    <property type="molecule type" value="Genomic_DNA"/>
</dbReference>
<name>A0A511KK59_RHOTO</name>
<evidence type="ECO:0000313" key="3">
    <source>
        <dbReference type="Proteomes" id="UP000321518"/>
    </source>
</evidence>
<protein>
    <submittedName>
        <fullName evidence="2">Proteophosphoglycan ppg4</fullName>
    </submittedName>
</protein>
<feature type="chain" id="PRO_5021790296" evidence="1">
    <location>
        <begin position="19"/>
        <end position="204"/>
    </location>
</feature>
<accession>A0A511KK59</accession>